<dbReference type="InterPro" id="IPR014001">
    <property type="entry name" value="Helicase_ATP-bd"/>
</dbReference>
<dbReference type="GO" id="GO:0009378">
    <property type="term" value="F:four-way junction helicase activity"/>
    <property type="evidence" value="ECO:0007669"/>
    <property type="project" value="TreeGrafter"/>
</dbReference>
<dbReference type="SMART" id="SM00490">
    <property type="entry name" value="HELICc"/>
    <property type="match status" value="1"/>
</dbReference>
<evidence type="ECO:0000256" key="6">
    <source>
        <dbReference type="SAM" id="MobiDB-lite"/>
    </source>
</evidence>
<dbReference type="GO" id="GO:0016787">
    <property type="term" value="F:hydrolase activity"/>
    <property type="evidence" value="ECO:0007669"/>
    <property type="project" value="UniProtKB-KW"/>
</dbReference>
<evidence type="ECO:0000256" key="3">
    <source>
        <dbReference type="ARBA" id="ARBA00022840"/>
    </source>
</evidence>
<dbReference type="InterPro" id="IPR022698">
    <property type="entry name" value="OrsD"/>
</dbReference>
<dbReference type="InterPro" id="IPR027417">
    <property type="entry name" value="P-loop_NTPase"/>
</dbReference>
<dbReference type="GO" id="GO:0005694">
    <property type="term" value="C:chromosome"/>
    <property type="evidence" value="ECO:0007669"/>
    <property type="project" value="TreeGrafter"/>
</dbReference>
<dbReference type="EMBL" id="ML977236">
    <property type="protein sequence ID" value="KAF1980643.1"/>
    <property type="molecule type" value="Genomic_DNA"/>
</dbReference>
<dbReference type="SUPFAM" id="SSF52540">
    <property type="entry name" value="P-loop containing nucleoside triphosphate hydrolases"/>
    <property type="match status" value="1"/>
</dbReference>
<comment type="catalytic activity">
    <reaction evidence="4">
        <text>Couples ATP hydrolysis with the unwinding of duplex DNA by translocating in the 3'-5' direction.</text>
        <dbReference type="EC" id="5.6.2.4"/>
    </reaction>
</comment>
<feature type="compositionally biased region" description="Acidic residues" evidence="6">
    <location>
        <begin position="611"/>
        <end position="620"/>
    </location>
</feature>
<feature type="region of interest" description="Disordered" evidence="6">
    <location>
        <begin position="682"/>
        <end position="705"/>
    </location>
</feature>
<evidence type="ECO:0000313" key="10">
    <source>
        <dbReference type="Proteomes" id="UP000800041"/>
    </source>
</evidence>
<evidence type="ECO:0000313" key="9">
    <source>
        <dbReference type="EMBL" id="KAF1980643.1"/>
    </source>
</evidence>
<evidence type="ECO:0000256" key="1">
    <source>
        <dbReference type="ARBA" id="ARBA00005446"/>
    </source>
</evidence>
<evidence type="ECO:0000256" key="5">
    <source>
        <dbReference type="ARBA" id="ARBA00034808"/>
    </source>
</evidence>
<dbReference type="GO" id="GO:0043138">
    <property type="term" value="F:3'-5' DNA helicase activity"/>
    <property type="evidence" value="ECO:0007669"/>
    <property type="project" value="UniProtKB-EC"/>
</dbReference>
<protein>
    <recommendedName>
        <fullName evidence="5">DNA 3'-5' helicase</fullName>
        <ecNumber evidence="5">5.6.2.4</ecNumber>
    </recommendedName>
</protein>
<feature type="domain" description="Helicase C-terminal" evidence="8">
    <location>
        <begin position="955"/>
        <end position="1103"/>
    </location>
</feature>
<accession>A0A6G1GI62</accession>
<feature type="compositionally biased region" description="Basic and acidic residues" evidence="6">
    <location>
        <begin position="364"/>
        <end position="378"/>
    </location>
</feature>
<dbReference type="InterPro" id="IPR001650">
    <property type="entry name" value="Helicase_C-like"/>
</dbReference>
<evidence type="ECO:0000256" key="2">
    <source>
        <dbReference type="ARBA" id="ARBA00022741"/>
    </source>
</evidence>
<dbReference type="Gene3D" id="3.40.50.300">
    <property type="entry name" value="P-loop containing nucleotide triphosphate hydrolases"/>
    <property type="match status" value="2"/>
</dbReference>
<keyword evidence="2" id="KW-0547">Nucleotide-binding</keyword>
<evidence type="ECO:0000256" key="4">
    <source>
        <dbReference type="ARBA" id="ARBA00034617"/>
    </source>
</evidence>
<dbReference type="AlphaFoldDB" id="A0A6G1GI62"/>
<feature type="compositionally biased region" description="Acidic residues" evidence="6">
    <location>
        <begin position="379"/>
        <end position="396"/>
    </location>
</feature>
<dbReference type="SMART" id="SM00487">
    <property type="entry name" value="DEXDc"/>
    <property type="match status" value="1"/>
</dbReference>
<dbReference type="PANTHER" id="PTHR13710">
    <property type="entry name" value="DNA HELICASE RECQ FAMILY MEMBER"/>
    <property type="match status" value="1"/>
</dbReference>
<keyword evidence="9" id="KW-0378">Hydrolase</keyword>
<feature type="domain" description="Helicase ATP-binding" evidence="7">
    <location>
        <begin position="752"/>
        <end position="911"/>
    </location>
</feature>
<gene>
    <name evidence="9" type="ORF">K402DRAFT_343999</name>
</gene>
<dbReference type="Proteomes" id="UP000800041">
    <property type="component" value="Unassembled WGS sequence"/>
</dbReference>
<organism evidence="9 10">
    <name type="scientific">Aulographum hederae CBS 113979</name>
    <dbReference type="NCBI Taxonomy" id="1176131"/>
    <lineage>
        <taxon>Eukaryota</taxon>
        <taxon>Fungi</taxon>
        <taxon>Dikarya</taxon>
        <taxon>Ascomycota</taxon>
        <taxon>Pezizomycotina</taxon>
        <taxon>Dothideomycetes</taxon>
        <taxon>Pleosporomycetidae</taxon>
        <taxon>Aulographales</taxon>
        <taxon>Aulographaceae</taxon>
    </lineage>
</organism>
<dbReference type="Pfam" id="PF00270">
    <property type="entry name" value="DEAD"/>
    <property type="match status" value="1"/>
</dbReference>
<name>A0A6G1GI62_9PEZI</name>
<feature type="region of interest" description="Disordered" evidence="6">
    <location>
        <begin position="364"/>
        <end position="397"/>
    </location>
</feature>
<dbReference type="OrthoDB" id="2608216at2759"/>
<keyword evidence="10" id="KW-1185">Reference proteome</keyword>
<reference evidence="9" key="1">
    <citation type="journal article" date="2020" name="Stud. Mycol.">
        <title>101 Dothideomycetes genomes: a test case for predicting lifestyles and emergence of pathogens.</title>
        <authorList>
            <person name="Haridas S."/>
            <person name="Albert R."/>
            <person name="Binder M."/>
            <person name="Bloem J."/>
            <person name="Labutti K."/>
            <person name="Salamov A."/>
            <person name="Andreopoulos B."/>
            <person name="Baker S."/>
            <person name="Barry K."/>
            <person name="Bills G."/>
            <person name="Bluhm B."/>
            <person name="Cannon C."/>
            <person name="Castanera R."/>
            <person name="Culley D."/>
            <person name="Daum C."/>
            <person name="Ezra D."/>
            <person name="Gonzalez J."/>
            <person name="Henrissat B."/>
            <person name="Kuo A."/>
            <person name="Liang C."/>
            <person name="Lipzen A."/>
            <person name="Lutzoni F."/>
            <person name="Magnuson J."/>
            <person name="Mondo S."/>
            <person name="Nolan M."/>
            <person name="Ohm R."/>
            <person name="Pangilinan J."/>
            <person name="Park H.-J."/>
            <person name="Ramirez L."/>
            <person name="Alfaro M."/>
            <person name="Sun H."/>
            <person name="Tritt A."/>
            <person name="Yoshinaga Y."/>
            <person name="Zwiers L.-H."/>
            <person name="Turgeon B."/>
            <person name="Goodwin S."/>
            <person name="Spatafora J."/>
            <person name="Crous P."/>
            <person name="Grigoriev I."/>
        </authorList>
    </citation>
    <scope>NUCLEOTIDE SEQUENCE</scope>
    <source>
        <strain evidence="9">CBS 113979</strain>
    </source>
</reference>
<proteinExistence type="inferred from homology"/>
<feature type="region of interest" description="Disordered" evidence="6">
    <location>
        <begin position="608"/>
        <end position="631"/>
    </location>
</feature>
<comment type="similarity">
    <text evidence="1">Belongs to the helicase family. RecQ subfamily.</text>
</comment>
<dbReference type="PROSITE" id="PS51194">
    <property type="entry name" value="HELICASE_CTER"/>
    <property type="match status" value="1"/>
</dbReference>
<dbReference type="GO" id="GO:0000724">
    <property type="term" value="P:double-strand break repair via homologous recombination"/>
    <property type="evidence" value="ECO:0007669"/>
    <property type="project" value="TreeGrafter"/>
</dbReference>
<dbReference type="PROSITE" id="PS51192">
    <property type="entry name" value="HELICASE_ATP_BIND_1"/>
    <property type="match status" value="1"/>
</dbReference>
<dbReference type="GO" id="GO:0005737">
    <property type="term" value="C:cytoplasm"/>
    <property type="evidence" value="ECO:0007669"/>
    <property type="project" value="TreeGrafter"/>
</dbReference>
<dbReference type="EC" id="5.6.2.4" evidence="5"/>
<keyword evidence="3" id="KW-0067">ATP-binding</keyword>
<dbReference type="GO" id="GO:0003676">
    <property type="term" value="F:nucleic acid binding"/>
    <property type="evidence" value="ECO:0007669"/>
    <property type="project" value="InterPro"/>
</dbReference>
<sequence length="1173" mass="130862">MALPVLPDALCYLAELRVVLCTEHGSCYTGESLPRHLRDQHGVSVTRRREIFAGLPPLACNAEAVEIRRRIETVRAIEGLPIHAGYACCAVDCGFLTVSRQGIEQHCREAHGRKLGKGRRKEKGAHGSNCADDGAYRLAKLQTLWAKKGQIRYFPVDIQHRRGWQNERQYQEEAQGQEDIWKDIEARFRQAQEKQARTHGGGGLVERHDHISEVTPWLRQTGYHSHLQGLPLDQIADSYRLPHGAAEQEPELAAICSSVDRVLRRSMAVLERDYHGTEEKRQLSRLNSKLLNTFRGAEMSQDPIKPLQNSRSKQTYIRSWQKLACYYYRVTQDGYLRVGNKLPFLPNTRQRVAFEDMWKAAEKLDEEEQRRQGGREEELGKEEEEEGGEEEADSTEELSHELDQTVLRFSLALIQHRLDVRAFDSVMVSFAAVLAWDPASKTWMQVGNYTSYLSQLIYDCQLLVLQHSLQLVDSGKAQDLTACITNVRDSWLRNDTPGPVAELLGTRLLGFEIARNTVNQAQVRWHADGETIVYQEVQLRMEQLRELVSHEVQAARKVLEQDLCFGAGESDGEAEDDGERMPRYDLRRLLAVGIAIKKFSGSQGFQFDLDLPGEGDGEGDEASRTQGAGSMPDVFHWQASHKPATGNAMYGGTVNFGQGLTDAGIQDYRLCSQMWHSLCRDPAPTQGRKHARQESTQGASGDGNGLVKRLAFRRGSHRGCRRIWSMEEALTVLKQMHGPGAVYKDKQADAIRAVISNRQEVVVVLKTGEGKSLLYQLPAMLPGAGTTILIVPLVALKQDTIRRCAQLGVECTVWHCNQSPSPGCPLVVVSLDQAVQTTFFTYANQLDAAGTLARVVLDESHLVCTAESYRSRMREVKQLRILRCQFVFLTGTLPPQMQGPFESALLLQRPLYTRSITTRIDLRYFVVEADPTPPGPTSGGSLEAYAASAIENVMQGEHYTAKGSKDRVLIFVRTRSQADFLAVRLGCSRYYSNSGREDEKAEVIRQWIRGESQILVATSALAGLDYPHVRIVFHVGEPSGGVIDFAQNVGRAGRDREGGYSVVFLPIGWQAGYTKEGGDLLPENTKAMQRFLDKPRCRMIPLSMFLDGQAQSCKNEATACDRCLELGLIPIGTAKDGRVEARSLSMGAQKCVDGSMRERSLPLAAGYAGYLAI</sequence>
<dbReference type="InterPro" id="IPR011545">
    <property type="entry name" value="DEAD/DEAH_box_helicase_dom"/>
</dbReference>
<evidence type="ECO:0000259" key="7">
    <source>
        <dbReference type="PROSITE" id="PS51192"/>
    </source>
</evidence>
<dbReference type="PANTHER" id="PTHR13710:SF154">
    <property type="entry name" value="RECQ HELICASE, PUTATIVE (AFU_ORTHOLOGUE AFUA_6G14720)-RELATED"/>
    <property type="match status" value="1"/>
</dbReference>
<dbReference type="Pfam" id="PF00271">
    <property type="entry name" value="Helicase_C"/>
    <property type="match status" value="1"/>
</dbReference>
<evidence type="ECO:0000259" key="8">
    <source>
        <dbReference type="PROSITE" id="PS51194"/>
    </source>
</evidence>
<dbReference type="Pfam" id="PF12013">
    <property type="entry name" value="OrsD"/>
    <property type="match status" value="1"/>
</dbReference>
<dbReference type="GO" id="GO:0005524">
    <property type="term" value="F:ATP binding"/>
    <property type="evidence" value="ECO:0007669"/>
    <property type="project" value="UniProtKB-KW"/>
</dbReference>